<dbReference type="Proteomes" id="UP000269721">
    <property type="component" value="Unassembled WGS sequence"/>
</dbReference>
<feature type="region of interest" description="Disordered" evidence="1">
    <location>
        <begin position="289"/>
        <end position="379"/>
    </location>
</feature>
<protein>
    <recommendedName>
        <fullName evidence="2">NELF-A N-terminal domain-containing protein</fullName>
    </recommendedName>
</protein>
<accession>A0A4P9WDE0</accession>
<dbReference type="EMBL" id="KZ995594">
    <property type="protein sequence ID" value="RKO90362.1"/>
    <property type="molecule type" value="Genomic_DNA"/>
</dbReference>
<proteinExistence type="predicted"/>
<evidence type="ECO:0000259" key="2">
    <source>
        <dbReference type="Pfam" id="PF23553"/>
    </source>
</evidence>
<dbReference type="OrthoDB" id="2155530at2759"/>
<feature type="compositionally biased region" description="Low complexity" evidence="1">
    <location>
        <begin position="302"/>
        <end position="322"/>
    </location>
</feature>
<feature type="compositionally biased region" description="Basic residues" evidence="1">
    <location>
        <begin position="353"/>
        <end position="364"/>
    </location>
</feature>
<feature type="domain" description="NELF-A N-terminal" evidence="2">
    <location>
        <begin position="122"/>
        <end position="253"/>
    </location>
</feature>
<gene>
    <name evidence="3" type="ORF">BDK51DRAFT_38779</name>
</gene>
<evidence type="ECO:0000256" key="1">
    <source>
        <dbReference type="SAM" id="MobiDB-lite"/>
    </source>
</evidence>
<evidence type="ECO:0000313" key="4">
    <source>
        <dbReference type="Proteomes" id="UP000269721"/>
    </source>
</evidence>
<organism evidence="3 4">
    <name type="scientific">Blyttiomyces helicus</name>
    <dbReference type="NCBI Taxonomy" id="388810"/>
    <lineage>
        <taxon>Eukaryota</taxon>
        <taxon>Fungi</taxon>
        <taxon>Fungi incertae sedis</taxon>
        <taxon>Chytridiomycota</taxon>
        <taxon>Chytridiomycota incertae sedis</taxon>
        <taxon>Chytridiomycetes</taxon>
        <taxon>Chytridiomycetes incertae sedis</taxon>
        <taxon>Blyttiomyces</taxon>
    </lineage>
</organism>
<dbReference type="Pfam" id="PF23553">
    <property type="entry name" value="NELF-A_N"/>
    <property type="match status" value="1"/>
</dbReference>
<name>A0A4P9WDE0_9FUNG</name>
<feature type="compositionally biased region" description="Polar residues" evidence="1">
    <location>
        <begin position="334"/>
        <end position="343"/>
    </location>
</feature>
<sequence>MSRWMAQESRVLASGAGLLAPGTTSHLTPHTSHLTLPCYCCFRFCFSFFQFQASTNVQLSTCTAAAGVPSSTNSNTSTNLFLLPAAALPKGHPPLEMADTDEAGMARIFDHFRKSLRSPLKISDAISIHLNAPVLDWIAHNQWSSLAGPHNADLRAGFLLSVVFLANKKLTADVKIAAQKLVNLAANDENEYVRSVAHLVSARLNKGHITVALDQISPKFADAMTKLKEAVTDLDLKFHPLETPYLDPEVIRTLYPGMSVAPAEDTLHIRTESALPATHDRRHAIFVKADMPGDDSPMPSASPRSPTHPSSFSSTPASAASRMAPPLLMGSAGMRSSKSSLARSNRPAALNPSRRKHKYRRHPAPPRLGPELRVVVRPT</sequence>
<keyword evidence="4" id="KW-1185">Reference proteome</keyword>
<evidence type="ECO:0000313" key="3">
    <source>
        <dbReference type="EMBL" id="RKO90362.1"/>
    </source>
</evidence>
<dbReference type="AlphaFoldDB" id="A0A4P9WDE0"/>
<reference evidence="4" key="1">
    <citation type="journal article" date="2018" name="Nat. Microbiol.">
        <title>Leveraging single-cell genomics to expand the fungal tree of life.</title>
        <authorList>
            <person name="Ahrendt S.R."/>
            <person name="Quandt C.A."/>
            <person name="Ciobanu D."/>
            <person name="Clum A."/>
            <person name="Salamov A."/>
            <person name="Andreopoulos B."/>
            <person name="Cheng J.F."/>
            <person name="Woyke T."/>
            <person name="Pelin A."/>
            <person name="Henrissat B."/>
            <person name="Reynolds N.K."/>
            <person name="Benny G.L."/>
            <person name="Smith M.E."/>
            <person name="James T.Y."/>
            <person name="Grigoriev I.V."/>
        </authorList>
    </citation>
    <scope>NUCLEOTIDE SEQUENCE [LARGE SCALE GENOMIC DNA]</scope>
</reference>
<dbReference type="InterPro" id="IPR056557">
    <property type="entry name" value="NELF-A_N"/>
</dbReference>